<evidence type="ECO:0000259" key="2">
    <source>
        <dbReference type="SMART" id="SM00382"/>
    </source>
</evidence>
<dbReference type="RefSeq" id="WP_328940033.1">
    <property type="nucleotide sequence ID" value="NZ_CP108133.1"/>
</dbReference>
<protein>
    <submittedName>
        <fullName evidence="3">MoxR family ATPase</fullName>
    </submittedName>
</protein>
<evidence type="ECO:0000256" key="1">
    <source>
        <dbReference type="SAM" id="MobiDB-lite"/>
    </source>
</evidence>
<dbReference type="SUPFAM" id="SSF52540">
    <property type="entry name" value="P-loop containing nucleoside triphosphate hydrolases"/>
    <property type="match status" value="1"/>
</dbReference>
<name>A0ABZ1JW30_9ACTN</name>
<evidence type="ECO:0000313" key="3">
    <source>
        <dbReference type="EMBL" id="WTP54871.1"/>
    </source>
</evidence>
<gene>
    <name evidence="3" type="ORF">OG288_11830</name>
</gene>
<evidence type="ECO:0000313" key="4">
    <source>
        <dbReference type="Proteomes" id="UP001432166"/>
    </source>
</evidence>
<keyword evidence="4" id="KW-1185">Reference proteome</keyword>
<dbReference type="Gene3D" id="3.40.50.300">
    <property type="entry name" value="P-loop containing nucleotide triphosphate hydrolases"/>
    <property type="match status" value="1"/>
</dbReference>
<sequence length="382" mass="40822">MPDEQEQSDPHGWRVFHATGRVPGEPRPGLPEAPPWRRFRGAPPQPSPPDDEEAALRRLGSGDAMPQLGEDEIDAVNAALLLRRPLLVTGPPGIGKSTLAYLISRELGLGRVLEWNIVSRTTLRDGLHIHDAMGRAQAIAAWQAGLREAASAGTAAAVPADRGAGGAQTAETDTGTAEIMCENREVMAHQSSPVLGDFITLGPLGTALLPYDRPRVLLIDELDKSDIDLPNDLLHVLENGSYDIPELVRDAADSALVHTSDPGGRAVVAGGRVECSEFPVVVITSNGEREFPAAFRRRCLPLDMPTPTREQLLAIVEGHLGASPRDTEGLVDLFVQRVQAGGTHSLDQLLNAVQLTTAGGFQAEGGGRKLLEMLLRDLAKGR</sequence>
<dbReference type="InterPro" id="IPR027417">
    <property type="entry name" value="P-loop_NTPase"/>
</dbReference>
<dbReference type="Proteomes" id="UP001432166">
    <property type="component" value="Chromosome"/>
</dbReference>
<reference evidence="3" key="1">
    <citation type="submission" date="2022-10" db="EMBL/GenBank/DDBJ databases">
        <title>The complete genomes of actinobacterial strains from the NBC collection.</title>
        <authorList>
            <person name="Joergensen T.S."/>
            <person name="Alvarez Arevalo M."/>
            <person name="Sterndorff E.B."/>
            <person name="Faurdal D."/>
            <person name="Vuksanovic O."/>
            <person name="Mourched A.-S."/>
            <person name="Charusanti P."/>
            <person name="Shaw S."/>
            <person name="Blin K."/>
            <person name="Weber T."/>
        </authorList>
    </citation>
    <scope>NUCLEOTIDE SEQUENCE</scope>
    <source>
        <strain evidence="3">NBC_00189</strain>
    </source>
</reference>
<organism evidence="3 4">
    <name type="scientific">Streptomyces tauricus</name>
    <dbReference type="NCBI Taxonomy" id="68274"/>
    <lineage>
        <taxon>Bacteria</taxon>
        <taxon>Bacillati</taxon>
        <taxon>Actinomycetota</taxon>
        <taxon>Actinomycetes</taxon>
        <taxon>Kitasatosporales</taxon>
        <taxon>Streptomycetaceae</taxon>
        <taxon>Streptomyces</taxon>
        <taxon>Streptomyces aurantiacus group</taxon>
    </lineage>
</organism>
<feature type="region of interest" description="Disordered" evidence="1">
    <location>
        <begin position="1"/>
        <end position="54"/>
    </location>
</feature>
<feature type="compositionally biased region" description="Pro residues" evidence="1">
    <location>
        <begin position="25"/>
        <end position="34"/>
    </location>
</feature>
<proteinExistence type="predicted"/>
<feature type="domain" description="AAA+ ATPase" evidence="2">
    <location>
        <begin position="82"/>
        <end position="308"/>
    </location>
</feature>
<dbReference type="EMBL" id="CP108133">
    <property type="protein sequence ID" value="WTP54871.1"/>
    <property type="molecule type" value="Genomic_DNA"/>
</dbReference>
<accession>A0ABZ1JW30</accession>
<dbReference type="SMART" id="SM00382">
    <property type="entry name" value="AAA"/>
    <property type="match status" value="1"/>
</dbReference>
<dbReference type="InterPro" id="IPR003593">
    <property type="entry name" value="AAA+_ATPase"/>
</dbReference>